<comment type="caution">
    <text evidence="2">The sequence shown here is derived from an EMBL/GenBank/DDBJ whole genome shotgun (WGS) entry which is preliminary data.</text>
</comment>
<dbReference type="AlphaFoldDB" id="A0AAV1W7J3"/>
<keyword evidence="1" id="KW-0732">Signal</keyword>
<feature type="chain" id="PRO_5043774289" evidence="1">
    <location>
        <begin position="26"/>
        <end position="69"/>
    </location>
</feature>
<evidence type="ECO:0000256" key="1">
    <source>
        <dbReference type="SAM" id="SignalP"/>
    </source>
</evidence>
<evidence type="ECO:0000313" key="2">
    <source>
        <dbReference type="EMBL" id="CAL0305152.1"/>
    </source>
</evidence>
<proteinExistence type="predicted"/>
<evidence type="ECO:0000313" key="3">
    <source>
        <dbReference type="Proteomes" id="UP001497480"/>
    </source>
</evidence>
<protein>
    <submittedName>
        <fullName evidence="2">Uncharacterized protein</fullName>
    </submittedName>
</protein>
<keyword evidence="3" id="KW-1185">Reference proteome</keyword>
<name>A0AAV1W7J3_LUPLU</name>
<feature type="signal peptide" evidence="1">
    <location>
        <begin position="1"/>
        <end position="25"/>
    </location>
</feature>
<organism evidence="2 3">
    <name type="scientific">Lupinus luteus</name>
    <name type="common">European yellow lupine</name>
    <dbReference type="NCBI Taxonomy" id="3873"/>
    <lineage>
        <taxon>Eukaryota</taxon>
        <taxon>Viridiplantae</taxon>
        <taxon>Streptophyta</taxon>
        <taxon>Embryophyta</taxon>
        <taxon>Tracheophyta</taxon>
        <taxon>Spermatophyta</taxon>
        <taxon>Magnoliopsida</taxon>
        <taxon>eudicotyledons</taxon>
        <taxon>Gunneridae</taxon>
        <taxon>Pentapetalae</taxon>
        <taxon>rosids</taxon>
        <taxon>fabids</taxon>
        <taxon>Fabales</taxon>
        <taxon>Fabaceae</taxon>
        <taxon>Papilionoideae</taxon>
        <taxon>50 kb inversion clade</taxon>
        <taxon>genistoids sensu lato</taxon>
        <taxon>core genistoids</taxon>
        <taxon>Genisteae</taxon>
        <taxon>Lupinus</taxon>
    </lineage>
</organism>
<dbReference type="EMBL" id="CAXHTB010000004">
    <property type="protein sequence ID" value="CAL0305152.1"/>
    <property type="molecule type" value="Genomic_DNA"/>
</dbReference>
<reference evidence="2 3" key="1">
    <citation type="submission" date="2024-03" db="EMBL/GenBank/DDBJ databases">
        <authorList>
            <person name="Martinez-Hernandez J."/>
        </authorList>
    </citation>
    <scope>NUCLEOTIDE SEQUENCE [LARGE SCALE GENOMIC DNA]</scope>
</reference>
<dbReference type="Proteomes" id="UP001497480">
    <property type="component" value="Unassembled WGS sequence"/>
</dbReference>
<gene>
    <name evidence="2" type="ORF">LLUT_LOCUS6212</name>
</gene>
<sequence>MVKASFQFALFVVLFLFAIGLEVQAIDTSFPCQGNSVCLEQCVKTCDKLRLRLWECKSGFCICECYPPM</sequence>
<accession>A0AAV1W7J3</accession>